<evidence type="ECO:0000313" key="3">
    <source>
        <dbReference type="Proteomes" id="UP000068243"/>
    </source>
</evidence>
<name>A0A124BV75_ASPNG</name>
<comment type="caution">
    <text evidence="2">The sequence shown here is derived from an EMBL/GenBank/DDBJ whole genome shotgun (WGS) entry which is preliminary data.</text>
</comment>
<feature type="region of interest" description="Disordered" evidence="1">
    <location>
        <begin position="1"/>
        <end position="59"/>
    </location>
</feature>
<evidence type="ECO:0000313" key="2">
    <source>
        <dbReference type="EMBL" id="GAQ35211.1"/>
    </source>
</evidence>
<reference evidence="3" key="1">
    <citation type="journal article" date="2016" name="Genome Announc.">
        <title>Draft genome sequence of Aspergillus niger strain An76.</title>
        <authorList>
            <person name="Gong W."/>
            <person name="Cheng Z."/>
            <person name="Zhang H."/>
            <person name="Liu L."/>
            <person name="Gao P."/>
            <person name="Wang L."/>
        </authorList>
    </citation>
    <scope>NUCLEOTIDE SEQUENCE [LARGE SCALE GENOMIC DNA]</scope>
    <source>
        <strain evidence="3">An76</strain>
    </source>
</reference>
<sequence>MIEFEESSTMLTQESWNKRKRSLRPPTLKAPPGPVECLTNADEAPNPAASLSEEEDNVSETEHLAVLSRKEEYAHGVEEYQRFFNAGGGTWMIDFQEIGERFYKLAMRVVGWMGNWVMADAGTISRKEMNVVIAAVKGYCVQEDWTVLQGLLPPRRSLADHFAEALIHKAIMENVFSNSFQYLDGKTSSTDQAEDKRFASKLQYLYEWFFDTKPNLATLWKEQTHRLANSTNSIEAPGDLSFGRDNAKRLLACAPSLADEMLASEPIGLLLKKRLGRNQVAKRRKELIEIFEASLGLMKLCETGVGGHFKMKRLSELGPLYQCGSSYMIFNLCNGDIVDERDFEGRKILLVVRPTIMYTDSAPSELDSPYKSMTAIVSKASVVLDKGDEAKESTTAERRIIMRATCFEEGDVYVNTSEMF</sequence>
<dbReference type="AlphaFoldDB" id="A0A124BV75"/>
<dbReference type="VEuPathDB" id="FungiDB:ASPNIDRAFT2_1088540"/>
<dbReference type="VEuPathDB" id="FungiDB:ATCC64974_59550"/>
<dbReference type="OrthoDB" id="4156714at2759"/>
<dbReference type="OMA" id="ISRKEMN"/>
<evidence type="ECO:0000256" key="1">
    <source>
        <dbReference type="SAM" id="MobiDB-lite"/>
    </source>
</evidence>
<organism evidence="2 3">
    <name type="scientific">Aspergillus niger</name>
    <dbReference type="NCBI Taxonomy" id="5061"/>
    <lineage>
        <taxon>Eukaryota</taxon>
        <taxon>Fungi</taxon>
        <taxon>Dikarya</taxon>
        <taxon>Ascomycota</taxon>
        <taxon>Pezizomycotina</taxon>
        <taxon>Eurotiomycetes</taxon>
        <taxon>Eurotiomycetidae</taxon>
        <taxon>Eurotiales</taxon>
        <taxon>Aspergillaceae</taxon>
        <taxon>Aspergillus</taxon>
        <taxon>Aspergillus subgen. Circumdati</taxon>
    </lineage>
</organism>
<dbReference type="Proteomes" id="UP000068243">
    <property type="component" value="Unassembled WGS sequence"/>
</dbReference>
<dbReference type="VEuPathDB" id="FungiDB:An02g00700"/>
<gene>
    <name evidence="2" type="ORF">ABL_01105</name>
</gene>
<dbReference type="VEuPathDB" id="FungiDB:M747DRAFT_271959"/>
<dbReference type="EMBL" id="BCMY01000001">
    <property type="protein sequence ID" value="GAQ35211.1"/>
    <property type="molecule type" value="Genomic_DNA"/>
</dbReference>
<proteinExistence type="predicted"/>
<protein>
    <submittedName>
        <fullName evidence="2">Similar to An02g00700</fullName>
    </submittedName>
</protein>
<accession>A0A124BV75</accession>